<gene>
    <name evidence="3" type="ORF">HYPBUDRAFT_201108</name>
</gene>
<dbReference type="GO" id="GO:0006457">
    <property type="term" value="P:protein folding"/>
    <property type="evidence" value="ECO:0007669"/>
    <property type="project" value="TreeGrafter"/>
</dbReference>
<dbReference type="InterPro" id="IPR036338">
    <property type="entry name" value="Aha1"/>
</dbReference>
<organism evidence="3 4">
    <name type="scientific">Hyphopichia burtonii NRRL Y-1933</name>
    <dbReference type="NCBI Taxonomy" id="984485"/>
    <lineage>
        <taxon>Eukaryota</taxon>
        <taxon>Fungi</taxon>
        <taxon>Dikarya</taxon>
        <taxon>Ascomycota</taxon>
        <taxon>Saccharomycotina</taxon>
        <taxon>Pichiomycetes</taxon>
        <taxon>Debaryomycetaceae</taxon>
        <taxon>Hyphopichia</taxon>
    </lineage>
</organism>
<dbReference type="EMBL" id="KV454540">
    <property type="protein sequence ID" value="ODV67985.1"/>
    <property type="molecule type" value="Genomic_DNA"/>
</dbReference>
<dbReference type="Proteomes" id="UP000095085">
    <property type="component" value="Unassembled WGS sequence"/>
</dbReference>
<name>A0A1E4RLJ4_9ASCO</name>
<dbReference type="GO" id="GO:0005829">
    <property type="term" value="C:cytosol"/>
    <property type="evidence" value="ECO:0007669"/>
    <property type="project" value="TreeGrafter"/>
</dbReference>
<dbReference type="SUPFAM" id="SSF103111">
    <property type="entry name" value="Activator of Hsp90 ATPase, Aha1"/>
    <property type="match status" value="1"/>
</dbReference>
<proteinExistence type="inferred from homology"/>
<accession>A0A1E4RLJ4</accession>
<keyword evidence="4" id="KW-1185">Reference proteome</keyword>
<sequence length="147" mass="17466">MVVHNPNNWHWIDKNCLPWSKTYFDEHVVKTKVEQNDYKFFLNSVDSVTGDCDVTQRKGKVLCIYDMKLQFQVEVQYKDEENKLNAKITVPEFVHDQDEDEYVFEIDADDHKSEIRKIFVPVLKSKLMKFQDDLIKAHEKDVQHATS</sequence>
<dbReference type="GO" id="GO:0051087">
    <property type="term" value="F:protein-folding chaperone binding"/>
    <property type="evidence" value="ECO:0007669"/>
    <property type="project" value="InterPro"/>
</dbReference>
<dbReference type="GeneID" id="30997560"/>
<evidence type="ECO:0000256" key="1">
    <source>
        <dbReference type="ARBA" id="ARBA00006817"/>
    </source>
</evidence>
<reference evidence="4" key="1">
    <citation type="submission" date="2016-05" db="EMBL/GenBank/DDBJ databases">
        <title>Comparative genomics of biotechnologically important yeasts.</title>
        <authorList>
            <consortium name="DOE Joint Genome Institute"/>
            <person name="Riley R."/>
            <person name="Haridas S."/>
            <person name="Wolfe K.H."/>
            <person name="Lopes M.R."/>
            <person name="Hittinger C.T."/>
            <person name="Goker M."/>
            <person name="Salamov A."/>
            <person name="Wisecaver J."/>
            <person name="Long T.M."/>
            <person name="Aerts A.L."/>
            <person name="Barry K."/>
            <person name="Choi C."/>
            <person name="Clum A."/>
            <person name="Coughlan A.Y."/>
            <person name="Deshpande S."/>
            <person name="Douglass A.P."/>
            <person name="Hanson S.J."/>
            <person name="Klenk H.-P."/>
            <person name="Labutti K."/>
            <person name="Lapidus A."/>
            <person name="Lindquist E."/>
            <person name="Lipzen A."/>
            <person name="Meier-Kolthoff J.P."/>
            <person name="Ohm R.A."/>
            <person name="Otillar R.P."/>
            <person name="Pangilinan J."/>
            <person name="Peng Y."/>
            <person name="Rokas A."/>
            <person name="Rosa C.A."/>
            <person name="Scheuner C."/>
            <person name="Sibirny A.A."/>
            <person name="Slot J.C."/>
            <person name="Stielow J.B."/>
            <person name="Sun H."/>
            <person name="Kurtzman C.P."/>
            <person name="Blackwell M."/>
            <person name="Grigoriev I.V."/>
            <person name="Jeffries T.W."/>
        </authorList>
    </citation>
    <scope>NUCLEOTIDE SEQUENCE [LARGE SCALE GENOMIC DNA]</scope>
    <source>
        <strain evidence="4">NRRL Y-1933</strain>
    </source>
</reference>
<dbReference type="OrthoDB" id="567237at2759"/>
<dbReference type="InterPro" id="IPR015310">
    <property type="entry name" value="AHSA1-like_N"/>
</dbReference>
<dbReference type="AlphaFoldDB" id="A0A1E4RLJ4"/>
<dbReference type="PANTHER" id="PTHR13009:SF15">
    <property type="entry name" value="HSP90 CO-CHAPERONE HCH1"/>
    <property type="match status" value="1"/>
</dbReference>
<dbReference type="STRING" id="984485.A0A1E4RLJ4"/>
<evidence type="ECO:0000313" key="4">
    <source>
        <dbReference type="Proteomes" id="UP000095085"/>
    </source>
</evidence>
<feature type="domain" description="Activator of Hsp90 ATPase AHSA1-like N-terminal" evidence="2">
    <location>
        <begin position="13"/>
        <end position="140"/>
    </location>
</feature>
<dbReference type="PANTHER" id="PTHR13009">
    <property type="entry name" value="HEAT SHOCK PROTEIN 90 HSP90 CO-CHAPERONE AHA-1"/>
    <property type="match status" value="1"/>
</dbReference>
<comment type="similarity">
    <text evidence="1">Belongs to the AHA1 family.</text>
</comment>
<dbReference type="RefSeq" id="XP_020077052.1">
    <property type="nucleotide sequence ID" value="XM_020223011.1"/>
</dbReference>
<protein>
    <submittedName>
        <fullName evidence="3">Activator of Hsp90 ATPase</fullName>
    </submittedName>
</protein>
<dbReference type="Gene3D" id="3.15.10.20">
    <property type="entry name" value="Activator of Hsp90 ATPase Aha1, N-terminal domain"/>
    <property type="match status" value="1"/>
</dbReference>
<evidence type="ECO:0000259" key="2">
    <source>
        <dbReference type="SMART" id="SM01000"/>
    </source>
</evidence>
<dbReference type="Pfam" id="PF09229">
    <property type="entry name" value="Aha1_N"/>
    <property type="match status" value="1"/>
</dbReference>
<dbReference type="GO" id="GO:0001671">
    <property type="term" value="F:ATPase activator activity"/>
    <property type="evidence" value="ECO:0007669"/>
    <property type="project" value="InterPro"/>
</dbReference>
<dbReference type="SMART" id="SM01000">
    <property type="entry name" value="Aha1_N"/>
    <property type="match status" value="1"/>
</dbReference>
<evidence type="ECO:0000313" key="3">
    <source>
        <dbReference type="EMBL" id="ODV67985.1"/>
    </source>
</evidence>